<evidence type="ECO:0000256" key="1">
    <source>
        <dbReference type="ARBA" id="ARBA00022801"/>
    </source>
</evidence>
<keyword evidence="2" id="KW-0546">Nucleotide metabolism</keyword>
<keyword evidence="4" id="KW-1185">Reference proteome</keyword>
<name>A0ABX0V047_9HYPH</name>
<keyword evidence="1 3" id="KW-0378">Hydrolase</keyword>
<dbReference type="Gene3D" id="2.70.40.10">
    <property type="match status" value="1"/>
</dbReference>
<accession>A0ABX0V047</accession>
<gene>
    <name evidence="3" type="ORF">FHS82_001031</name>
</gene>
<dbReference type="PANTHER" id="PTHR42680">
    <property type="entry name" value="DCTP DEAMINASE"/>
    <property type="match status" value="1"/>
</dbReference>
<organism evidence="3 4">
    <name type="scientific">Pseudochelatococcus lubricantis</name>
    <dbReference type="NCBI Taxonomy" id="1538102"/>
    <lineage>
        <taxon>Bacteria</taxon>
        <taxon>Pseudomonadati</taxon>
        <taxon>Pseudomonadota</taxon>
        <taxon>Alphaproteobacteria</taxon>
        <taxon>Hyphomicrobiales</taxon>
        <taxon>Chelatococcaceae</taxon>
        <taxon>Pseudochelatococcus</taxon>
    </lineage>
</organism>
<evidence type="ECO:0000313" key="4">
    <source>
        <dbReference type="Proteomes" id="UP001429580"/>
    </source>
</evidence>
<proteinExistence type="predicted"/>
<comment type="caution">
    <text evidence="3">The sequence shown here is derived from an EMBL/GenBank/DDBJ whole genome shotgun (WGS) entry which is preliminary data.</text>
</comment>
<dbReference type="InterPro" id="IPR036157">
    <property type="entry name" value="dUTPase-like_sf"/>
</dbReference>
<dbReference type="Proteomes" id="UP001429580">
    <property type="component" value="Unassembled WGS sequence"/>
</dbReference>
<sequence length="151" mass="16632">MILSAQTIRRLGLVSPLHERGVAHGMTFGLSACGVDLTLGESVILPPKTQVNSFVRERIALPANIRGKIENKSTLARMGIDASATTNAEPGWEGYLTVEIYNRGWWIKRLRKGTPIIQIVFEYLDEPTERPYAGKYQGQPARAIGAILEGN</sequence>
<evidence type="ECO:0000256" key="2">
    <source>
        <dbReference type="ARBA" id="ARBA00023080"/>
    </source>
</evidence>
<dbReference type="SUPFAM" id="SSF51283">
    <property type="entry name" value="dUTPase-like"/>
    <property type="match status" value="1"/>
</dbReference>
<dbReference type="GO" id="GO:0008829">
    <property type="term" value="F:dCTP deaminase activity"/>
    <property type="evidence" value="ECO:0007669"/>
    <property type="project" value="UniProtKB-EC"/>
</dbReference>
<dbReference type="EMBL" id="JAASQI010000002">
    <property type="protein sequence ID" value="NIJ57205.1"/>
    <property type="molecule type" value="Genomic_DNA"/>
</dbReference>
<reference evidence="3 4" key="1">
    <citation type="submission" date="2020-03" db="EMBL/GenBank/DDBJ databases">
        <title>Genomic Encyclopedia of Type Strains, Phase IV (KMG-IV): sequencing the most valuable type-strain genomes for metagenomic binning, comparative biology and taxonomic classification.</title>
        <authorList>
            <person name="Goeker M."/>
        </authorList>
    </citation>
    <scope>NUCLEOTIDE SEQUENCE [LARGE SCALE GENOMIC DNA]</scope>
    <source>
        <strain evidence="3 4">DSM 103870</strain>
    </source>
</reference>
<evidence type="ECO:0000313" key="3">
    <source>
        <dbReference type="EMBL" id="NIJ57205.1"/>
    </source>
</evidence>
<dbReference type="CDD" id="cd07557">
    <property type="entry name" value="trimeric_dUTPase"/>
    <property type="match status" value="1"/>
</dbReference>
<dbReference type="EC" id="3.5.4.13" evidence="3"/>
<dbReference type="PANTHER" id="PTHR42680:SF3">
    <property type="entry name" value="DCTP DEAMINASE"/>
    <property type="match status" value="1"/>
</dbReference>
<dbReference type="Pfam" id="PF22769">
    <property type="entry name" value="DCD"/>
    <property type="match status" value="1"/>
</dbReference>
<dbReference type="InterPro" id="IPR033704">
    <property type="entry name" value="dUTPase_trimeric"/>
</dbReference>
<dbReference type="RefSeq" id="WP_166949500.1">
    <property type="nucleotide sequence ID" value="NZ_JAASQI010000002.1"/>
</dbReference>
<dbReference type="InterPro" id="IPR011962">
    <property type="entry name" value="dCTP_deaminase"/>
</dbReference>
<protein>
    <submittedName>
        <fullName evidence="3">dCTP deaminase</fullName>
        <ecNumber evidence="3">3.5.4.13</ecNumber>
    </submittedName>
</protein>